<evidence type="ECO:0000256" key="2">
    <source>
        <dbReference type="SAM" id="MobiDB-lite"/>
    </source>
</evidence>
<evidence type="ECO:0000256" key="1">
    <source>
        <dbReference type="SAM" id="Coils"/>
    </source>
</evidence>
<proteinExistence type="predicted"/>
<reference evidence="3" key="1">
    <citation type="submission" date="2023-06" db="EMBL/GenBank/DDBJ databases">
        <authorList>
            <consortium name="Lawrence Berkeley National Laboratory"/>
            <person name="Ahrendt S."/>
            <person name="Sahu N."/>
            <person name="Indic B."/>
            <person name="Wong-Bajracharya J."/>
            <person name="Merenyi Z."/>
            <person name="Ke H.-M."/>
            <person name="Monk M."/>
            <person name="Kocsube S."/>
            <person name="Drula E."/>
            <person name="Lipzen A."/>
            <person name="Balint B."/>
            <person name="Henrissat B."/>
            <person name="Andreopoulos B."/>
            <person name="Martin F.M."/>
            <person name="Harder C.B."/>
            <person name="Rigling D."/>
            <person name="Ford K.L."/>
            <person name="Foster G.D."/>
            <person name="Pangilinan J."/>
            <person name="Papanicolaou A."/>
            <person name="Barry K."/>
            <person name="LaButti K."/>
            <person name="Viragh M."/>
            <person name="Koriabine M."/>
            <person name="Yan M."/>
            <person name="Riley R."/>
            <person name="Champramary S."/>
            <person name="Plett K.L."/>
            <person name="Tsai I.J."/>
            <person name="Slot J."/>
            <person name="Sipos G."/>
            <person name="Plett J."/>
            <person name="Nagy L.G."/>
            <person name="Grigoriev I.V."/>
        </authorList>
    </citation>
    <scope>NUCLEOTIDE SEQUENCE</scope>
    <source>
        <strain evidence="3">ICMP 16352</strain>
    </source>
</reference>
<accession>A0AA39TWJ0</accession>
<dbReference type="EMBL" id="JAUEPR010000071">
    <property type="protein sequence ID" value="KAK0468523.1"/>
    <property type="molecule type" value="Genomic_DNA"/>
</dbReference>
<organism evidence="3 4">
    <name type="scientific">Armillaria novae-zelandiae</name>
    <dbReference type="NCBI Taxonomy" id="153914"/>
    <lineage>
        <taxon>Eukaryota</taxon>
        <taxon>Fungi</taxon>
        <taxon>Dikarya</taxon>
        <taxon>Basidiomycota</taxon>
        <taxon>Agaricomycotina</taxon>
        <taxon>Agaricomycetes</taxon>
        <taxon>Agaricomycetidae</taxon>
        <taxon>Agaricales</taxon>
        <taxon>Marasmiineae</taxon>
        <taxon>Physalacriaceae</taxon>
        <taxon>Armillaria</taxon>
    </lineage>
</organism>
<keyword evidence="1" id="KW-0175">Coiled coil</keyword>
<sequence length="174" mass="19383">MHSQTKAKPKSSKAKTRSLTGKGEDDPLFQGTWVPVAKPLSGSTTSPEEASTLAEMANLRVLLKDYETESIRTSLDCIKMHSRDAEQLRQRLAEVEAQLNLEMAKSQLHMHECNSMKDLTMRQLALSLEQERRLASENTALKDELRMLKDPCLGNRSRSTHSSRSADGRAGSSI</sequence>
<feature type="coiled-coil region" evidence="1">
    <location>
        <begin position="78"/>
        <end position="105"/>
    </location>
</feature>
<dbReference type="Proteomes" id="UP001175227">
    <property type="component" value="Unassembled WGS sequence"/>
</dbReference>
<feature type="region of interest" description="Disordered" evidence="2">
    <location>
        <begin position="150"/>
        <end position="174"/>
    </location>
</feature>
<feature type="compositionally biased region" description="Basic residues" evidence="2">
    <location>
        <begin position="1"/>
        <end position="16"/>
    </location>
</feature>
<name>A0AA39TWJ0_9AGAR</name>
<keyword evidence="4" id="KW-1185">Reference proteome</keyword>
<feature type="region of interest" description="Disordered" evidence="2">
    <location>
        <begin position="1"/>
        <end position="49"/>
    </location>
</feature>
<comment type="caution">
    <text evidence="3">The sequence shown here is derived from an EMBL/GenBank/DDBJ whole genome shotgun (WGS) entry which is preliminary data.</text>
</comment>
<protein>
    <submittedName>
        <fullName evidence="3">Uncharacterized protein</fullName>
    </submittedName>
</protein>
<feature type="compositionally biased region" description="Low complexity" evidence="2">
    <location>
        <begin position="162"/>
        <end position="174"/>
    </location>
</feature>
<evidence type="ECO:0000313" key="4">
    <source>
        <dbReference type="Proteomes" id="UP001175227"/>
    </source>
</evidence>
<evidence type="ECO:0000313" key="3">
    <source>
        <dbReference type="EMBL" id="KAK0468523.1"/>
    </source>
</evidence>
<dbReference type="AlphaFoldDB" id="A0AA39TWJ0"/>
<gene>
    <name evidence="3" type="ORF">IW261DRAFT_1426351</name>
</gene>